<name>A0AA38JM02_9AGAR</name>
<gene>
    <name evidence="1" type="ORF">DFJ43DRAFT_985978</name>
</gene>
<evidence type="ECO:0000313" key="1">
    <source>
        <dbReference type="EMBL" id="KAJ3734592.1"/>
    </source>
</evidence>
<proteinExistence type="predicted"/>
<protein>
    <submittedName>
        <fullName evidence="1">Uncharacterized protein</fullName>
    </submittedName>
</protein>
<evidence type="ECO:0000313" key="2">
    <source>
        <dbReference type="Proteomes" id="UP001176059"/>
    </source>
</evidence>
<organism evidence="1 2">
    <name type="scientific">Lentinula guzmanii</name>
    <dbReference type="NCBI Taxonomy" id="2804957"/>
    <lineage>
        <taxon>Eukaryota</taxon>
        <taxon>Fungi</taxon>
        <taxon>Dikarya</taxon>
        <taxon>Basidiomycota</taxon>
        <taxon>Agaricomycotina</taxon>
        <taxon>Agaricomycetes</taxon>
        <taxon>Agaricomycetidae</taxon>
        <taxon>Agaricales</taxon>
        <taxon>Marasmiineae</taxon>
        <taxon>Omphalotaceae</taxon>
        <taxon>Lentinula</taxon>
    </lineage>
</organism>
<sequence>TIITPNHKSTLAHADLFIKYINNDLARGRINGPFSKEETEVIVRSPFIYQPVTVVMQD</sequence>
<accession>A0AA38JM02</accession>
<dbReference type="EMBL" id="JANVFO010000013">
    <property type="protein sequence ID" value="KAJ3734592.1"/>
    <property type="molecule type" value="Genomic_DNA"/>
</dbReference>
<reference evidence="1" key="1">
    <citation type="submission" date="2022-08" db="EMBL/GenBank/DDBJ databases">
        <authorList>
            <consortium name="DOE Joint Genome Institute"/>
            <person name="Min B."/>
            <person name="Sierra-Patev S."/>
            <person name="Naranjo-Ortiz M."/>
            <person name="Looney B."/>
            <person name="Konkel Z."/>
            <person name="Slot J.C."/>
            <person name="Sakamoto Y."/>
            <person name="Steenwyk J.L."/>
            <person name="Rokas A."/>
            <person name="Carro J."/>
            <person name="Camarero S."/>
            <person name="Ferreira P."/>
            <person name="Molpeceres G."/>
            <person name="Ruiz-duenas F.J."/>
            <person name="Serrano A."/>
            <person name="Henrissat B."/>
            <person name="Drula E."/>
            <person name="Hughes K.W."/>
            <person name="Mata J.L."/>
            <person name="Ishikawa N.K."/>
            <person name="Vargas-Isla R."/>
            <person name="Ushijima S."/>
            <person name="Smith C.A."/>
            <person name="Ahrendt S."/>
            <person name="Andreopoulos W."/>
            <person name="He G."/>
            <person name="LaButti K."/>
            <person name="Lipzen A."/>
            <person name="Ng V."/>
            <person name="Riley R."/>
            <person name="Sandor L."/>
            <person name="Barry K."/>
            <person name="Martinez A.T."/>
            <person name="Xiao Y."/>
            <person name="Gibbons J.G."/>
            <person name="Terashima K."/>
            <person name="Hibbett D.S."/>
            <person name="Grigoriev I.V."/>
        </authorList>
    </citation>
    <scope>NUCLEOTIDE SEQUENCE</scope>
    <source>
        <strain evidence="1">ET3784</strain>
    </source>
</reference>
<dbReference type="AlphaFoldDB" id="A0AA38JM02"/>
<comment type="caution">
    <text evidence="1">The sequence shown here is derived from an EMBL/GenBank/DDBJ whole genome shotgun (WGS) entry which is preliminary data.</text>
</comment>
<feature type="non-terminal residue" evidence="1">
    <location>
        <position position="58"/>
    </location>
</feature>
<reference evidence="1" key="2">
    <citation type="journal article" date="2023" name="Proc. Natl. Acad. Sci. U.S.A.">
        <title>A global phylogenomic analysis of the shiitake genus Lentinula.</title>
        <authorList>
            <person name="Sierra-Patev S."/>
            <person name="Min B."/>
            <person name="Naranjo-Ortiz M."/>
            <person name="Looney B."/>
            <person name="Konkel Z."/>
            <person name="Slot J.C."/>
            <person name="Sakamoto Y."/>
            <person name="Steenwyk J.L."/>
            <person name="Rokas A."/>
            <person name="Carro J."/>
            <person name="Camarero S."/>
            <person name="Ferreira P."/>
            <person name="Molpeceres G."/>
            <person name="Ruiz-Duenas F.J."/>
            <person name="Serrano A."/>
            <person name="Henrissat B."/>
            <person name="Drula E."/>
            <person name="Hughes K.W."/>
            <person name="Mata J.L."/>
            <person name="Ishikawa N.K."/>
            <person name="Vargas-Isla R."/>
            <person name="Ushijima S."/>
            <person name="Smith C.A."/>
            <person name="Donoghue J."/>
            <person name="Ahrendt S."/>
            <person name="Andreopoulos W."/>
            <person name="He G."/>
            <person name="LaButti K."/>
            <person name="Lipzen A."/>
            <person name="Ng V."/>
            <person name="Riley R."/>
            <person name="Sandor L."/>
            <person name="Barry K."/>
            <person name="Martinez A.T."/>
            <person name="Xiao Y."/>
            <person name="Gibbons J.G."/>
            <person name="Terashima K."/>
            <person name="Grigoriev I.V."/>
            <person name="Hibbett D."/>
        </authorList>
    </citation>
    <scope>NUCLEOTIDE SEQUENCE</scope>
    <source>
        <strain evidence="1">ET3784</strain>
    </source>
</reference>
<keyword evidence="2" id="KW-1185">Reference proteome</keyword>
<dbReference type="Proteomes" id="UP001176059">
    <property type="component" value="Unassembled WGS sequence"/>
</dbReference>
<feature type="non-terminal residue" evidence="1">
    <location>
        <position position="1"/>
    </location>
</feature>